<keyword evidence="3" id="KW-1185">Reference proteome</keyword>
<accession>A0A2Z6QB83</accession>
<evidence type="ECO:0000313" key="1">
    <source>
        <dbReference type="EMBL" id="GBB87437.1"/>
    </source>
</evidence>
<protein>
    <submittedName>
        <fullName evidence="1">Uncharacterized protein</fullName>
    </submittedName>
</protein>
<dbReference type="EMBL" id="BLAL01000357">
    <property type="protein sequence ID" value="GET04906.1"/>
    <property type="molecule type" value="Genomic_DNA"/>
</dbReference>
<dbReference type="Proteomes" id="UP000615446">
    <property type="component" value="Unassembled WGS sequence"/>
</dbReference>
<proteinExistence type="predicted"/>
<reference evidence="2" key="2">
    <citation type="submission" date="2019-10" db="EMBL/GenBank/DDBJ databases">
        <title>Conservation and host-specific expression of non-tandemly repeated heterogenous ribosome RNA gene in arbuscular mycorrhizal fungi.</title>
        <authorList>
            <person name="Maeda T."/>
            <person name="Kobayashi Y."/>
            <person name="Nakagawa T."/>
            <person name="Ezawa T."/>
            <person name="Yamaguchi K."/>
            <person name="Bino T."/>
            <person name="Nishimoto Y."/>
            <person name="Shigenobu S."/>
            <person name="Kawaguchi M."/>
        </authorList>
    </citation>
    <scope>NUCLEOTIDE SEQUENCE</scope>
    <source>
        <strain evidence="2">HR1</strain>
    </source>
</reference>
<sequence length="136" mass="16113">MGSIELQIFYLPEANLRFESLCELTCDTSMDSMDCRWDDNTKIEEKYVENGKELLKILSRSAPTNLREIRFPYDYKFSLEALEEFSEKWKGCALFIFACDPIYKEENYVKLINKYKNNGVIRDFRCEKFAIVVNID</sequence>
<gene>
    <name evidence="2" type="ORF">RCL2_003119900</name>
    <name evidence="1" type="ORF">RclHR1_01390027</name>
</gene>
<organism evidence="1 3">
    <name type="scientific">Rhizophagus clarus</name>
    <dbReference type="NCBI Taxonomy" id="94130"/>
    <lineage>
        <taxon>Eukaryota</taxon>
        <taxon>Fungi</taxon>
        <taxon>Fungi incertae sedis</taxon>
        <taxon>Mucoromycota</taxon>
        <taxon>Glomeromycotina</taxon>
        <taxon>Glomeromycetes</taxon>
        <taxon>Glomerales</taxon>
        <taxon>Glomeraceae</taxon>
        <taxon>Rhizophagus</taxon>
    </lineage>
</organism>
<dbReference type="Proteomes" id="UP000247702">
    <property type="component" value="Unassembled WGS sequence"/>
</dbReference>
<evidence type="ECO:0000313" key="2">
    <source>
        <dbReference type="EMBL" id="GET04906.1"/>
    </source>
</evidence>
<name>A0A2Z6QB83_9GLOM</name>
<dbReference type="OrthoDB" id="10466446at2759"/>
<dbReference type="EMBL" id="BEXD01000435">
    <property type="protein sequence ID" value="GBB87437.1"/>
    <property type="molecule type" value="Genomic_DNA"/>
</dbReference>
<dbReference type="AlphaFoldDB" id="A0A2Z6QB83"/>
<comment type="caution">
    <text evidence="1">The sequence shown here is derived from an EMBL/GenBank/DDBJ whole genome shotgun (WGS) entry which is preliminary data.</text>
</comment>
<reference evidence="1 3" key="1">
    <citation type="submission" date="2017-11" db="EMBL/GenBank/DDBJ databases">
        <title>The genome of Rhizophagus clarus HR1 reveals common genetic basis of auxotrophy among arbuscular mycorrhizal fungi.</title>
        <authorList>
            <person name="Kobayashi Y."/>
        </authorList>
    </citation>
    <scope>NUCLEOTIDE SEQUENCE [LARGE SCALE GENOMIC DNA]</scope>
    <source>
        <strain evidence="1 3">HR1</strain>
    </source>
</reference>
<evidence type="ECO:0000313" key="3">
    <source>
        <dbReference type="Proteomes" id="UP000247702"/>
    </source>
</evidence>